<dbReference type="EMBL" id="JH432010">
    <property type="status" value="NOT_ANNOTATED_CDS"/>
    <property type="molecule type" value="Genomic_DNA"/>
</dbReference>
<dbReference type="PhylomeDB" id="T1JBD0"/>
<name>T1JBD0_STRMM</name>
<dbReference type="Proteomes" id="UP000014500">
    <property type="component" value="Unassembled WGS sequence"/>
</dbReference>
<dbReference type="AlphaFoldDB" id="T1JBD0"/>
<keyword evidence="2" id="KW-1185">Reference proteome</keyword>
<protein>
    <submittedName>
        <fullName evidence="1">Uncharacterized protein</fullName>
    </submittedName>
</protein>
<evidence type="ECO:0000313" key="2">
    <source>
        <dbReference type="Proteomes" id="UP000014500"/>
    </source>
</evidence>
<organism evidence="1 2">
    <name type="scientific">Strigamia maritima</name>
    <name type="common">European centipede</name>
    <name type="synonym">Geophilus maritimus</name>
    <dbReference type="NCBI Taxonomy" id="126957"/>
    <lineage>
        <taxon>Eukaryota</taxon>
        <taxon>Metazoa</taxon>
        <taxon>Ecdysozoa</taxon>
        <taxon>Arthropoda</taxon>
        <taxon>Myriapoda</taxon>
        <taxon>Chilopoda</taxon>
        <taxon>Pleurostigmophora</taxon>
        <taxon>Geophilomorpha</taxon>
        <taxon>Linotaeniidae</taxon>
        <taxon>Strigamia</taxon>
    </lineage>
</organism>
<evidence type="ECO:0000313" key="1">
    <source>
        <dbReference type="EnsemblMetazoa" id="SMAR011070-PA"/>
    </source>
</evidence>
<dbReference type="OMA" id="QAKICED"/>
<reference evidence="1" key="2">
    <citation type="submission" date="2015-02" db="UniProtKB">
        <authorList>
            <consortium name="EnsemblMetazoa"/>
        </authorList>
    </citation>
    <scope>IDENTIFICATION</scope>
</reference>
<accession>T1JBD0</accession>
<dbReference type="EnsemblMetazoa" id="SMAR011070-RA">
    <property type="protein sequence ID" value="SMAR011070-PA"/>
    <property type="gene ID" value="SMAR011070"/>
</dbReference>
<dbReference type="HOGENOM" id="CLU_1080002_0_0_1"/>
<proteinExistence type="predicted"/>
<reference evidence="2" key="1">
    <citation type="submission" date="2011-05" db="EMBL/GenBank/DDBJ databases">
        <authorList>
            <person name="Richards S.R."/>
            <person name="Qu J."/>
            <person name="Jiang H."/>
            <person name="Jhangiani S.N."/>
            <person name="Agravi P."/>
            <person name="Goodspeed R."/>
            <person name="Gross S."/>
            <person name="Mandapat C."/>
            <person name="Jackson L."/>
            <person name="Mathew T."/>
            <person name="Pu L."/>
            <person name="Thornton R."/>
            <person name="Saada N."/>
            <person name="Wilczek-Boney K.B."/>
            <person name="Lee S."/>
            <person name="Kovar C."/>
            <person name="Wu Y."/>
            <person name="Scherer S.E."/>
            <person name="Worley K.C."/>
            <person name="Muzny D.M."/>
            <person name="Gibbs R."/>
        </authorList>
    </citation>
    <scope>NUCLEOTIDE SEQUENCE</scope>
    <source>
        <strain evidence="2">Brora</strain>
    </source>
</reference>
<sequence length="270" mass="30068">MFVNECSTPLPLISLRQVRDQTTLTMKITLLLAFFGLLVVDNVQSEDCCIVKELFKLVEKSIRQLIPEKKYHDIYCGCAKAFVLGDSSKCDPKKFKLPQAKICEDVVNHVDLKKKCKEHNILGFKSLIENAIYSNGGDADEICEKMPVEGDKFLAKAKKLMSGGPDEAKAAYEKFCKKEDCTKMKEIPKEVEDYVLKDMAPCFKDFFKIIKNTLKAKTMPAIGAASQGVELMFGGGDFGIKVSKCLNEVITIATKFGQDVDTYFRAVVGG</sequence>